<name>A0AAW1AQB8_CROAD</name>
<dbReference type="FunFam" id="2.60.40.1700:FF:000001">
    <property type="entry name" value="Protein-arginine deiminase type-2"/>
    <property type="match status" value="1"/>
</dbReference>
<comment type="subcellular location">
    <subcellularLocation>
        <location evidence="1">Cytoplasm</location>
    </subcellularLocation>
</comment>
<dbReference type="InterPro" id="IPR036556">
    <property type="entry name" value="PAD_central_sf"/>
</dbReference>
<evidence type="ECO:0000313" key="8">
    <source>
        <dbReference type="EMBL" id="KAK9391968.1"/>
    </source>
</evidence>
<dbReference type="InterPro" id="IPR008972">
    <property type="entry name" value="Cupredoxin"/>
</dbReference>
<dbReference type="PIRSF" id="PIRSF001247">
    <property type="entry name" value="Protein-arginine_deiminase"/>
    <property type="match status" value="1"/>
</dbReference>
<feature type="domain" description="Protein-arginine deiminase C-terminal" evidence="5">
    <location>
        <begin position="283"/>
        <end position="696"/>
    </location>
</feature>
<dbReference type="InterPro" id="IPR013732">
    <property type="entry name" value="PAD_N"/>
</dbReference>
<feature type="domain" description="Protein-arginine deiminase (PAD) N-terminal" evidence="6">
    <location>
        <begin position="1"/>
        <end position="112"/>
    </location>
</feature>
<dbReference type="AlphaFoldDB" id="A0AAW1AQB8"/>
<dbReference type="SUPFAM" id="SSF49503">
    <property type="entry name" value="Cupredoxins"/>
    <property type="match status" value="1"/>
</dbReference>
<proteinExistence type="inferred from homology"/>
<dbReference type="Pfam" id="PF08526">
    <property type="entry name" value="PAD_N"/>
    <property type="match status" value="1"/>
</dbReference>
<reference evidence="8 9" key="1">
    <citation type="journal article" date="2024" name="Proc. Natl. Acad. Sci. U.S.A.">
        <title>The genetic regulatory architecture and epigenomic basis for age-related changes in rattlesnake venom.</title>
        <authorList>
            <person name="Hogan M.P."/>
            <person name="Holding M.L."/>
            <person name="Nystrom G.S."/>
            <person name="Colston T.J."/>
            <person name="Bartlett D.A."/>
            <person name="Mason A.J."/>
            <person name="Ellsworth S.A."/>
            <person name="Rautsaw R.M."/>
            <person name="Lawrence K.C."/>
            <person name="Strickland J.L."/>
            <person name="He B."/>
            <person name="Fraser P."/>
            <person name="Margres M.J."/>
            <person name="Gilbert D.M."/>
            <person name="Gibbs H.L."/>
            <person name="Parkinson C.L."/>
            <person name="Rokyta D.R."/>
        </authorList>
    </citation>
    <scope>NUCLEOTIDE SEQUENCE [LARGE SCALE GENOMIC DNA]</scope>
    <source>
        <strain evidence="8">DRR0105</strain>
    </source>
</reference>
<protein>
    <submittedName>
        <fullName evidence="8">Protein-arginine deiminase type-3-like</fullName>
    </submittedName>
</protein>
<dbReference type="Pfam" id="PF08527">
    <property type="entry name" value="PAD_M"/>
    <property type="match status" value="1"/>
</dbReference>
<comment type="caution">
    <text evidence="8">The sequence shown here is derived from an EMBL/GenBank/DDBJ whole genome shotgun (WGS) entry which is preliminary data.</text>
</comment>
<evidence type="ECO:0000313" key="9">
    <source>
        <dbReference type="Proteomes" id="UP001474421"/>
    </source>
</evidence>
<dbReference type="PANTHER" id="PTHR10837:SF11">
    <property type="entry name" value="PROTEIN-ARGININE DEIMINASE TYPE-1"/>
    <property type="match status" value="1"/>
</dbReference>
<feature type="active site" evidence="4">
    <location>
        <position position="349"/>
    </location>
</feature>
<organism evidence="8 9">
    <name type="scientific">Crotalus adamanteus</name>
    <name type="common">Eastern diamondback rattlesnake</name>
    <dbReference type="NCBI Taxonomy" id="8729"/>
    <lineage>
        <taxon>Eukaryota</taxon>
        <taxon>Metazoa</taxon>
        <taxon>Chordata</taxon>
        <taxon>Craniata</taxon>
        <taxon>Vertebrata</taxon>
        <taxon>Euteleostomi</taxon>
        <taxon>Lepidosauria</taxon>
        <taxon>Squamata</taxon>
        <taxon>Bifurcata</taxon>
        <taxon>Unidentata</taxon>
        <taxon>Episquamata</taxon>
        <taxon>Toxicofera</taxon>
        <taxon>Serpentes</taxon>
        <taxon>Colubroidea</taxon>
        <taxon>Viperidae</taxon>
        <taxon>Crotalinae</taxon>
        <taxon>Crotalus</taxon>
    </lineage>
</organism>
<dbReference type="SUPFAM" id="SSF55909">
    <property type="entry name" value="Pentein"/>
    <property type="match status" value="1"/>
</dbReference>
<dbReference type="InterPro" id="IPR013733">
    <property type="entry name" value="Prot_Arg_deaminase_cen_dom"/>
</dbReference>
<evidence type="ECO:0000259" key="6">
    <source>
        <dbReference type="Pfam" id="PF08526"/>
    </source>
</evidence>
<evidence type="ECO:0000259" key="7">
    <source>
        <dbReference type="Pfam" id="PF08527"/>
    </source>
</evidence>
<dbReference type="InterPro" id="IPR013530">
    <property type="entry name" value="PAD_C"/>
</dbReference>
<dbReference type="Gene3D" id="2.60.40.1700">
    <property type="entry name" value="Protein-arginine deiminase, central domain"/>
    <property type="match status" value="1"/>
</dbReference>
<dbReference type="Proteomes" id="UP001474421">
    <property type="component" value="Unassembled WGS sequence"/>
</dbReference>
<evidence type="ECO:0000259" key="5">
    <source>
        <dbReference type="Pfam" id="PF03068"/>
    </source>
</evidence>
<keyword evidence="3" id="KW-0963">Cytoplasm</keyword>
<evidence type="ECO:0000256" key="3">
    <source>
        <dbReference type="ARBA" id="ARBA00022490"/>
    </source>
</evidence>
<dbReference type="InterPro" id="IPR038685">
    <property type="entry name" value="PAD_N_sf"/>
</dbReference>
<dbReference type="GO" id="GO:0005509">
    <property type="term" value="F:calcium ion binding"/>
    <property type="evidence" value="ECO:0007669"/>
    <property type="project" value="InterPro"/>
</dbReference>
<evidence type="ECO:0000256" key="4">
    <source>
        <dbReference type="PIRSR" id="PIRSR001247-1"/>
    </source>
</evidence>
<dbReference type="SUPFAM" id="SSF110083">
    <property type="entry name" value="Peptidylarginine deiminase Pad4, middle domain"/>
    <property type="match status" value="1"/>
</dbReference>
<feature type="active site" evidence="4">
    <location>
        <position position="470"/>
    </location>
</feature>
<dbReference type="Gene3D" id="2.60.40.1860">
    <property type="entry name" value="Protein-arginine deiminase, N-terminal domain"/>
    <property type="match status" value="1"/>
</dbReference>
<dbReference type="Gene3D" id="3.75.10.10">
    <property type="entry name" value="L-arginine/glycine Amidinotransferase, Chain A"/>
    <property type="match status" value="1"/>
</dbReference>
<feature type="active site" evidence="4">
    <location>
        <position position="472"/>
    </location>
</feature>
<evidence type="ECO:0000256" key="1">
    <source>
        <dbReference type="ARBA" id="ARBA00004496"/>
    </source>
</evidence>
<dbReference type="PANTHER" id="PTHR10837">
    <property type="entry name" value="PEPTIDYLARGININE DEIMINASE"/>
    <property type="match status" value="1"/>
</dbReference>
<feature type="active site" evidence="4">
    <location>
        <position position="681"/>
    </location>
</feature>
<evidence type="ECO:0000256" key="2">
    <source>
        <dbReference type="ARBA" id="ARBA00008166"/>
    </source>
</evidence>
<dbReference type="InterPro" id="IPR004303">
    <property type="entry name" value="PAD"/>
</dbReference>
<dbReference type="GO" id="GO:0005634">
    <property type="term" value="C:nucleus"/>
    <property type="evidence" value="ECO:0007669"/>
    <property type="project" value="TreeGrafter"/>
</dbReference>
<dbReference type="Pfam" id="PF03068">
    <property type="entry name" value="PAD"/>
    <property type="match status" value="1"/>
</dbReference>
<dbReference type="GO" id="GO:0005737">
    <property type="term" value="C:cytoplasm"/>
    <property type="evidence" value="ECO:0007669"/>
    <property type="project" value="UniProtKB-SubCell"/>
</dbReference>
<comment type="similarity">
    <text evidence="2">Belongs to the protein arginine deiminase family.</text>
</comment>
<gene>
    <name evidence="8" type="ORF">NXF25_017555</name>
</gene>
<sequence>MAEQKCVKLSTKEIISTVHILGTELCLDIYAEAPRATTCFAIETSGGLKVYAQHMPKPKVSCQGSKWPLDKQVKITATTDARSAEVNDKKISVSYYEANGKAPIAKAILHITCIEMFLDADINRSGTVTRRGNQKDQWTWGPGGKGAILLVNCDRDNTTAEKEDNKDNVLTSKEDLEDMSRMILTARGPNEIFEKYQLTLHISEADCDKVGVFYPQVKKAQRPYEHVLGPGKTSYHVKWYLGQVEGIFYVEGLKFPDIDFPGLVTFYASLLDTSMGRVLEPSIFTDTVVFRVAPWIMTPNTLQPVSVYVCSVDDNADFVERVRKLASEAGCKFIVCPKEENRNDVWIQDEMEFGYTQAPHKTFPVVFDSPRNRELNIFPFKKVLGPDFGYVKRELSSEASSSNLDGFGNLEVSPPVNVKGKAYPLGRILIGSLSPRHIHKSMSKLVLDFLHSQVVQSPIELYTDWLTVGHVDEFLSFVPAPDRKGFRLLLASPRACFKLLEEKKKEGHGEVKMPQGIDFQKGDRQARSISDIVGDEYLKQWNNYCQGCIDWNRKILQEELELTKEDIIEIPQLFHPYLGYRQLLPSPAFPEYPQSPPSYPFEYPQPPISKSIKVSAVAYFPDMVNMIVLEKHLGIPKPFGPIISGQCCLEKEVRRLLEPLGLSCNFIDDFSYYISFGDIHCATNVRRKPFSFKWWDMKP</sequence>
<feature type="domain" description="Protein-arginine deiminase (PAD) central" evidence="7">
    <location>
        <begin position="114"/>
        <end position="272"/>
    </location>
</feature>
<dbReference type="GO" id="GO:0004668">
    <property type="term" value="F:protein-arginine deiminase activity"/>
    <property type="evidence" value="ECO:0007669"/>
    <property type="project" value="InterPro"/>
</dbReference>
<accession>A0AAW1AQB8</accession>
<dbReference type="EMBL" id="JAOTOJ010000017">
    <property type="protein sequence ID" value="KAK9391968.1"/>
    <property type="molecule type" value="Genomic_DNA"/>
</dbReference>
<keyword evidence="9" id="KW-1185">Reference proteome</keyword>